<feature type="active site" description="Schiff-base intermediate with substrate" evidence="4">
    <location>
        <position position="167"/>
    </location>
</feature>
<keyword evidence="2 3" id="KW-0456">Lyase</keyword>
<dbReference type="GO" id="GO:0005829">
    <property type="term" value="C:cytosol"/>
    <property type="evidence" value="ECO:0007669"/>
    <property type="project" value="TreeGrafter"/>
</dbReference>
<evidence type="ECO:0000256" key="2">
    <source>
        <dbReference type="ARBA" id="ARBA00023239"/>
    </source>
</evidence>
<dbReference type="PRINTS" id="PR00146">
    <property type="entry name" value="DHPICSNTHASE"/>
</dbReference>
<dbReference type="SMART" id="SM01130">
    <property type="entry name" value="DHDPS"/>
    <property type="match status" value="1"/>
</dbReference>
<evidence type="ECO:0000313" key="6">
    <source>
        <dbReference type="EMBL" id="CAA9889305.1"/>
    </source>
</evidence>
<evidence type="ECO:0000256" key="4">
    <source>
        <dbReference type="PIRSR" id="PIRSR001365-1"/>
    </source>
</evidence>
<evidence type="ECO:0000256" key="5">
    <source>
        <dbReference type="PIRSR" id="PIRSR001365-2"/>
    </source>
</evidence>
<dbReference type="PIRSF" id="PIRSF001365">
    <property type="entry name" value="DHDPS"/>
    <property type="match status" value="1"/>
</dbReference>
<reference evidence="6 7" key="1">
    <citation type="submission" date="2020-02" db="EMBL/GenBank/DDBJ databases">
        <authorList>
            <person name="Hogendoorn C."/>
        </authorList>
    </citation>
    <scope>NUCLEOTIDE SEQUENCE [LARGE SCALE GENOMIC DNA]</scope>
    <source>
        <strain evidence="6">METHB21</strain>
    </source>
</reference>
<dbReference type="CDD" id="cd00408">
    <property type="entry name" value="DHDPS-like"/>
    <property type="match status" value="1"/>
</dbReference>
<proteinExistence type="inferred from homology"/>
<dbReference type="Proteomes" id="UP000494216">
    <property type="component" value="Unassembled WGS sequence"/>
</dbReference>
<name>A0A8S0X6J6_9GAMM</name>
<organism evidence="6 7">
    <name type="scientific">Candidatus Methylobacter favarea</name>
    <dbReference type="NCBI Taxonomy" id="2707345"/>
    <lineage>
        <taxon>Bacteria</taxon>
        <taxon>Pseudomonadati</taxon>
        <taxon>Pseudomonadota</taxon>
        <taxon>Gammaproteobacteria</taxon>
        <taxon>Methylococcales</taxon>
        <taxon>Methylococcaceae</taxon>
        <taxon>Methylobacter</taxon>
    </lineage>
</organism>
<protein>
    <submittedName>
        <fullName evidence="6">Putative dihydrodipicolinate synthetase</fullName>
        <ecNumber evidence="6">4.3.3.7</ecNumber>
    </submittedName>
</protein>
<gene>
    <name evidence="6" type="ORF">METHB2_10145</name>
</gene>
<accession>A0A8S0X6J6</accession>
<keyword evidence="7" id="KW-1185">Reference proteome</keyword>
<dbReference type="PANTHER" id="PTHR12128:SF66">
    <property type="entry name" value="4-HYDROXY-2-OXOGLUTARATE ALDOLASE, MITOCHONDRIAL"/>
    <property type="match status" value="1"/>
</dbReference>
<dbReference type="EC" id="4.3.3.7" evidence="6"/>
<dbReference type="InterPro" id="IPR002220">
    <property type="entry name" value="DapA-like"/>
</dbReference>
<comment type="caution">
    <text evidence="6">The sequence shown here is derived from an EMBL/GenBank/DDBJ whole genome shotgun (WGS) entry which is preliminary data.</text>
</comment>
<comment type="similarity">
    <text evidence="1 3">Belongs to the DapA family.</text>
</comment>
<evidence type="ECO:0000313" key="7">
    <source>
        <dbReference type="Proteomes" id="UP000494216"/>
    </source>
</evidence>
<dbReference type="AlphaFoldDB" id="A0A8S0X6J6"/>
<sequence>MSNHLFKGIISYPITPFNAEDGGVDIKTLGRLIDRLIEDGSHAIAPLGSTGESAYLNVDEWYEVAEASVAQVAKRVPVVVGISDLTTQNAVRRAKFAETVGADAVMVLPISYWKLSEREIFRHYAAICEAISIPVMVYNNPATSGIDMTPELIVRMVKEIDNVTMVKESSGDIQRMHRLFHLSNGEIPFYNGSNPLALEAFAAGATGWCTAAPNLIPEWTLRLYEASEAGDLKQAREVFYKQLPLLQFILKGGLPTTIKAGLKLQGFEAGAPRKPLLPLDSAGQNELAAMLKQLHD</sequence>
<evidence type="ECO:0000256" key="1">
    <source>
        <dbReference type="ARBA" id="ARBA00007592"/>
    </source>
</evidence>
<dbReference type="Pfam" id="PF00701">
    <property type="entry name" value="DHDPS"/>
    <property type="match status" value="1"/>
</dbReference>
<feature type="active site" description="Proton donor/acceptor" evidence="4">
    <location>
        <position position="138"/>
    </location>
</feature>
<dbReference type="InterPro" id="IPR013785">
    <property type="entry name" value="Aldolase_TIM"/>
</dbReference>
<dbReference type="RefSeq" id="WP_174624326.1">
    <property type="nucleotide sequence ID" value="NZ_CADCXN010000001.1"/>
</dbReference>
<evidence type="ECO:0000256" key="3">
    <source>
        <dbReference type="PIRNR" id="PIRNR001365"/>
    </source>
</evidence>
<dbReference type="EMBL" id="CADCXN010000001">
    <property type="protein sequence ID" value="CAA9889305.1"/>
    <property type="molecule type" value="Genomic_DNA"/>
</dbReference>
<dbReference type="GO" id="GO:0008840">
    <property type="term" value="F:4-hydroxy-tetrahydrodipicolinate synthase activity"/>
    <property type="evidence" value="ECO:0007669"/>
    <property type="project" value="UniProtKB-EC"/>
</dbReference>
<dbReference type="SUPFAM" id="SSF51569">
    <property type="entry name" value="Aldolase"/>
    <property type="match status" value="1"/>
</dbReference>
<dbReference type="Gene3D" id="3.20.20.70">
    <property type="entry name" value="Aldolase class I"/>
    <property type="match status" value="1"/>
</dbReference>
<dbReference type="PANTHER" id="PTHR12128">
    <property type="entry name" value="DIHYDRODIPICOLINATE SYNTHASE"/>
    <property type="match status" value="1"/>
</dbReference>
<feature type="binding site" evidence="5">
    <location>
        <position position="50"/>
    </location>
    <ligand>
        <name>pyruvate</name>
        <dbReference type="ChEBI" id="CHEBI:15361"/>
    </ligand>
</feature>